<gene>
    <name evidence="1" type="ORF">LZ495_36770</name>
</gene>
<protein>
    <submittedName>
        <fullName evidence="1">Uncharacterized protein</fullName>
    </submittedName>
</protein>
<keyword evidence="2" id="KW-1185">Reference proteome</keyword>
<organism evidence="1 2">
    <name type="scientific">Yinghuangia soli</name>
    <dbReference type="NCBI Taxonomy" id="2908204"/>
    <lineage>
        <taxon>Bacteria</taxon>
        <taxon>Bacillati</taxon>
        <taxon>Actinomycetota</taxon>
        <taxon>Actinomycetes</taxon>
        <taxon>Kitasatosporales</taxon>
        <taxon>Streptomycetaceae</taxon>
        <taxon>Yinghuangia</taxon>
    </lineage>
</organism>
<dbReference type="AlphaFoldDB" id="A0AA41Q9L6"/>
<sequence length="174" mass="19230">MSDTEADAIAGLAGAGSVAADYRHQSKLTTAAADLAVRGAYLKWYDLRVPDREVTDEVRDEARALVVAQAASGGLDLHDELGFAILHLCGDAVRLLLVCTWRNENELWETVYAKQGDGPYELVAPTSHKGTYCVWELGAVWHEQQAWTRYLYSARDDKARQAYVAEDRMEGLVG</sequence>
<evidence type="ECO:0000313" key="2">
    <source>
        <dbReference type="Proteomes" id="UP001165378"/>
    </source>
</evidence>
<name>A0AA41Q9L6_9ACTN</name>
<proteinExistence type="predicted"/>
<dbReference type="EMBL" id="JAKFHA010000038">
    <property type="protein sequence ID" value="MCF2532737.1"/>
    <property type="molecule type" value="Genomic_DNA"/>
</dbReference>
<reference evidence="1" key="1">
    <citation type="submission" date="2022-01" db="EMBL/GenBank/DDBJ databases">
        <title>Genome-Based Taxonomic Classification of the Phylum Actinobacteria.</title>
        <authorList>
            <person name="Gao Y."/>
        </authorList>
    </citation>
    <scope>NUCLEOTIDE SEQUENCE</scope>
    <source>
        <strain evidence="1">KLBMP 8922</strain>
    </source>
</reference>
<accession>A0AA41Q9L6</accession>
<dbReference type="Proteomes" id="UP001165378">
    <property type="component" value="Unassembled WGS sequence"/>
</dbReference>
<evidence type="ECO:0000313" key="1">
    <source>
        <dbReference type="EMBL" id="MCF2532737.1"/>
    </source>
</evidence>
<comment type="caution">
    <text evidence="1">The sequence shown here is derived from an EMBL/GenBank/DDBJ whole genome shotgun (WGS) entry which is preliminary data.</text>
</comment>
<dbReference type="RefSeq" id="WP_235057510.1">
    <property type="nucleotide sequence ID" value="NZ_JAKFHA010000038.1"/>
</dbReference>